<evidence type="ECO:0000256" key="1">
    <source>
        <dbReference type="ARBA" id="ARBA00022801"/>
    </source>
</evidence>
<dbReference type="GO" id="GO:0016020">
    <property type="term" value="C:membrane"/>
    <property type="evidence" value="ECO:0007669"/>
    <property type="project" value="GOC"/>
</dbReference>
<keyword evidence="1 2" id="KW-0378">Hydrolase</keyword>
<dbReference type="PANTHER" id="PTHR34990">
    <property type="entry name" value="UDP-2,3-DIACYLGLUCOSAMINE HYDROLASE-RELATED"/>
    <property type="match status" value="1"/>
</dbReference>
<protein>
    <submittedName>
        <fullName evidence="2">UDP-2,3-diacylglucosamine hydrolase</fullName>
        <ecNumber evidence="2">3.6.1.54</ecNumber>
    </submittedName>
</protein>
<dbReference type="CDD" id="cd07398">
    <property type="entry name" value="MPP_YbbF-LpxH"/>
    <property type="match status" value="1"/>
</dbReference>
<name>A0A0S2HY15_9BACT</name>
<proteinExistence type="predicted"/>
<dbReference type="Proteomes" id="UP000064893">
    <property type="component" value="Chromosome"/>
</dbReference>
<dbReference type="EC" id="3.6.1.54" evidence="2"/>
<dbReference type="GO" id="GO:0009245">
    <property type="term" value="P:lipid A biosynthetic process"/>
    <property type="evidence" value="ECO:0007669"/>
    <property type="project" value="TreeGrafter"/>
</dbReference>
<dbReference type="KEGG" id="blq:L21SP5_01297"/>
<dbReference type="EMBL" id="CP013118">
    <property type="protein sequence ID" value="ALO14951.1"/>
    <property type="molecule type" value="Genomic_DNA"/>
</dbReference>
<dbReference type="RefSeq" id="WP_057952460.1">
    <property type="nucleotide sequence ID" value="NZ_CP013118.1"/>
</dbReference>
<dbReference type="AlphaFoldDB" id="A0A0S2HY15"/>
<keyword evidence="3" id="KW-1185">Reference proteome</keyword>
<sequence length="246" mass="29040">MPKIYFASDMHLGFPRQEESIHRERKVVKWLDDIIDQADELYLLGDVFDFWFEYKHVVPRGFTRFLGKLAEFTDRGKPVHFFTGNHDVWVFDYLPKEIGVHVHRKPIIKEIDGKKFFIGHGDGLGSGDVGYKLLKGIFTNKVLQWLFARLHPNGAVGFAHRWSKHSRYSKGFATEDYNPEKEHLVSFIKNHEANEHCDYYIFGHRHFPVHHKVGEATYVNLGDWLNHFSYAYWDGEQMHLEKYQAD</sequence>
<evidence type="ECO:0000313" key="3">
    <source>
        <dbReference type="Proteomes" id="UP000064893"/>
    </source>
</evidence>
<evidence type="ECO:0000313" key="2">
    <source>
        <dbReference type="EMBL" id="ALO14951.1"/>
    </source>
</evidence>
<dbReference type="STRING" id="1307839.L21SP5_01297"/>
<dbReference type="PATRIC" id="fig|1307839.3.peg.1389"/>
<dbReference type="OrthoDB" id="9802481at2"/>
<dbReference type="InterPro" id="IPR043461">
    <property type="entry name" value="LpxH-like"/>
</dbReference>
<organism evidence="2 3">
    <name type="scientific">Salinivirga cyanobacteriivorans</name>
    <dbReference type="NCBI Taxonomy" id="1307839"/>
    <lineage>
        <taxon>Bacteria</taxon>
        <taxon>Pseudomonadati</taxon>
        <taxon>Bacteroidota</taxon>
        <taxon>Bacteroidia</taxon>
        <taxon>Bacteroidales</taxon>
        <taxon>Salinivirgaceae</taxon>
        <taxon>Salinivirga</taxon>
    </lineage>
</organism>
<gene>
    <name evidence="2" type="primary">lpxH</name>
    <name evidence="2" type="ORF">L21SP5_01297</name>
</gene>
<accession>A0A0S2HY15</accession>
<dbReference type="GO" id="GO:0008758">
    <property type="term" value="F:UDP-2,3-diacylglucosamine hydrolase activity"/>
    <property type="evidence" value="ECO:0007669"/>
    <property type="project" value="TreeGrafter"/>
</dbReference>
<dbReference type="Gene3D" id="3.60.21.10">
    <property type="match status" value="1"/>
</dbReference>
<dbReference type="SUPFAM" id="SSF56300">
    <property type="entry name" value="Metallo-dependent phosphatases"/>
    <property type="match status" value="1"/>
</dbReference>
<dbReference type="PANTHER" id="PTHR34990:SF1">
    <property type="entry name" value="UDP-2,3-DIACYLGLUCOSAMINE HYDROLASE"/>
    <property type="match status" value="1"/>
</dbReference>
<reference evidence="2 3" key="1">
    <citation type="submission" date="2015-11" db="EMBL/GenBank/DDBJ databases">
        <title>Description and complete genome sequence of a novel strain predominating in hypersaline microbial mats and representing a new family of the Bacteriodetes phylum.</title>
        <authorList>
            <person name="Spring S."/>
            <person name="Bunk B."/>
            <person name="Sproer C."/>
            <person name="Klenk H.-P."/>
        </authorList>
    </citation>
    <scope>NUCLEOTIDE SEQUENCE [LARGE SCALE GENOMIC DNA]</scope>
    <source>
        <strain evidence="2 3">L21-Spi-D4</strain>
    </source>
</reference>
<dbReference type="InterPro" id="IPR029052">
    <property type="entry name" value="Metallo-depent_PP-like"/>
</dbReference>